<accession>A0A0N4YD59</accession>
<evidence type="ECO:0000256" key="5">
    <source>
        <dbReference type="ARBA" id="ARBA00022970"/>
    </source>
</evidence>
<keyword evidence="5" id="KW-0029">Amino-acid transport</keyword>
<comment type="catalytic activity">
    <reaction evidence="9">
        <text>L-serine(in) = L-serine(out)</text>
        <dbReference type="Rhea" id="RHEA:35031"/>
        <dbReference type="ChEBI" id="CHEBI:33384"/>
    </reaction>
</comment>
<dbReference type="PANTHER" id="PTHR11153:SF20">
    <property type="entry name" value="SIDEROFLEXIN-3"/>
    <property type="match status" value="1"/>
</dbReference>
<organism evidence="12">
    <name type="scientific">Nippostrongylus brasiliensis</name>
    <name type="common">Rat hookworm</name>
    <dbReference type="NCBI Taxonomy" id="27835"/>
    <lineage>
        <taxon>Eukaryota</taxon>
        <taxon>Metazoa</taxon>
        <taxon>Ecdysozoa</taxon>
        <taxon>Nematoda</taxon>
        <taxon>Chromadorea</taxon>
        <taxon>Rhabditida</taxon>
        <taxon>Rhabditina</taxon>
        <taxon>Rhabditomorpha</taxon>
        <taxon>Strongyloidea</taxon>
        <taxon>Heligmosomidae</taxon>
        <taxon>Nippostrongylus</taxon>
    </lineage>
</organism>
<keyword evidence="8" id="KW-0472">Membrane</keyword>
<dbReference type="EMBL" id="UYSL01021398">
    <property type="protein sequence ID" value="VDL78125.1"/>
    <property type="molecule type" value="Genomic_DNA"/>
</dbReference>
<keyword evidence="3" id="KW-0813">Transport</keyword>
<dbReference type="PANTHER" id="PTHR11153">
    <property type="entry name" value="SIDEROFLEXIN"/>
    <property type="match status" value="1"/>
</dbReference>
<comment type="subcellular location">
    <subcellularLocation>
        <location evidence="1">Mitochondrion membrane</location>
        <topology evidence="1">Multi-pass membrane protein</topology>
    </subcellularLocation>
</comment>
<keyword evidence="4" id="KW-0812">Transmembrane</keyword>
<dbReference type="AlphaFoldDB" id="A0A0N4YD59"/>
<evidence type="ECO:0000313" key="11">
    <source>
        <dbReference type="Proteomes" id="UP000271162"/>
    </source>
</evidence>
<evidence type="ECO:0000256" key="1">
    <source>
        <dbReference type="ARBA" id="ARBA00004225"/>
    </source>
</evidence>
<evidence type="ECO:0000256" key="2">
    <source>
        <dbReference type="ARBA" id="ARBA00005974"/>
    </source>
</evidence>
<dbReference type="InterPro" id="IPR004686">
    <property type="entry name" value="Mtc"/>
</dbReference>
<sequence length="97" mass="11264">MIEIQSVNFPGRAKHFFRTANPLNILISDAELERSRKIVLDYRKGIIDKDLTVDQLWEAKQNYDSAFHPDTGEKMFILGRMSAQVGISFLNYNKKMQ</sequence>
<evidence type="ECO:0000313" key="10">
    <source>
        <dbReference type="EMBL" id="VDL78125.1"/>
    </source>
</evidence>
<dbReference type="GO" id="GO:0015075">
    <property type="term" value="F:monoatomic ion transmembrane transporter activity"/>
    <property type="evidence" value="ECO:0007669"/>
    <property type="project" value="InterPro"/>
</dbReference>
<dbReference type="Pfam" id="PF03820">
    <property type="entry name" value="SFXNs"/>
    <property type="match status" value="1"/>
</dbReference>
<protein>
    <submittedName>
        <fullName evidence="12">AT24389p (inferred by orthology to a D. melanogaster protein)</fullName>
    </submittedName>
</protein>
<dbReference type="GO" id="GO:0140300">
    <property type="term" value="P:serine import into mitochondrion"/>
    <property type="evidence" value="ECO:0007669"/>
    <property type="project" value="TreeGrafter"/>
</dbReference>
<dbReference type="OMA" id="CTESRNF"/>
<evidence type="ECO:0000256" key="3">
    <source>
        <dbReference type="ARBA" id="ARBA00022448"/>
    </source>
</evidence>
<dbReference type="Proteomes" id="UP000271162">
    <property type="component" value="Unassembled WGS sequence"/>
</dbReference>
<comment type="similarity">
    <text evidence="2">Belongs to the sideroflexin family.</text>
</comment>
<proteinExistence type="inferred from homology"/>
<keyword evidence="7" id="KW-0496">Mitochondrion</keyword>
<evidence type="ECO:0000256" key="4">
    <source>
        <dbReference type="ARBA" id="ARBA00022692"/>
    </source>
</evidence>
<reference evidence="12" key="1">
    <citation type="submission" date="2017-02" db="UniProtKB">
        <authorList>
            <consortium name="WormBaseParasite"/>
        </authorList>
    </citation>
    <scope>IDENTIFICATION</scope>
</reference>
<dbReference type="WBParaSite" id="NBR_0001453501-mRNA-1">
    <property type="protein sequence ID" value="NBR_0001453501-mRNA-1"/>
    <property type="gene ID" value="NBR_0001453501"/>
</dbReference>
<reference evidence="10 11" key="2">
    <citation type="submission" date="2018-11" db="EMBL/GenBank/DDBJ databases">
        <authorList>
            <consortium name="Pathogen Informatics"/>
        </authorList>
    </citation>
    <scope>NUCLEOTIDE SEQUENCE [LARGE SCALE GENOMIC DNA]</scope>
</reference>
<evidence type="ECO:0000256" key="6">
    <source>
        <dbReference type="ARBA" id="ARBA00022989"/>
    </source>
</evidence>
<keyword evidence="6" id="KW-1133">Transmembrane helix</keyword>
<keyword evidence="11" id="KW-1185">Reference proteome</keyword>
<dbReference type="STRING" id="27835.A0A0N4YD59"/>
<evidence type="ECO:0000256" key="8">
    <source>
        <dbReference type="ARBA" id="ARBA00023136"/>
    </source>
</evidence>
<evidence type="ECO:0000256" key="7">
    <source>
        <dbReference type="ARBA" id="ARBA00023128"/>
    </source>
</evidence>
<name>A0A0N4YD59_NIPBR</name>
<evidence type="ECO:0000313" key="12">
    <source>
        <dbReference type="WBParaSite" id="NBR_0001453501-mRNA-1"/>
    </source>
</evidence>
<evidence type="ECO:0000256" key="9">
    <source>
        <dbReference type="ARBA" id="ARBA00036416"/>
    </source>
</evidence>
<gene>
    <name evidence="10" type="ORF">NBR_LOCUS14536</name>
</gene>
<dbReference type="GO" id="GO:0005743">
    <property type="term" value="C:mitochondrial inner membrane"/>
    <property type="evidence" value="ECO:0007669"/>
    <property type="project" value="TreeGrafter"/>
</dbReference>